<dbReference type="EMBL" id="JABVXQ010000003">
    <property type="protein sequence ID" value="KAF6119601.1"/>
    <property type="molecule type" value="Genomic_DNA"/>
</dbReference>
<protein>
    <submittedName>
        <fullName evidence="1">Uncharacterized protein</fullName>
    </submittedName>
</protein>
<evidence type="ECO:0000313" key="2">
    <source>
        <dbReference type="Proteomes" id="UP000664940"/>
    </source>
</evidence>
<gene>
    <name evidence="1" type="ORF">HJG60_010076</name>
</gene>
<proteinExistence type="predicted"/>
<dbReference type="Proteomes" id="UP000664940">
    <property type="component" value="Unassembled WGS sequence"/>
</dbReference>
<evidence type="ECO:0000313" key="1">
    <source>
        <dbReference type="EMBL" id="KAF6119601.1"/>
    </source>
</evidence>
<dbReference type="AlphaFoldDB" id="A0A834EJY0"/>
<sequence>MIVGWGGLYEIRKECDETLFYRMKYPMFAYMRCTARMVRIFSQVEEACNVNVCSASTWRTGPASPTHARAILVSPRSRQEPPPQSPFLCCPSTTTWSLHPVPRMSLSKWVLKQFTPSLPTFSL</sequence>
<comment type="caution">
    <text evidence="1">The sequence shown here is derived from an EMBL/GenBank/DDBJ whole genome shotgun (WGS) entry which is preliminary data.</text>
</comment>
<name>A0A834EJY0_9CHIR</name>
<reference evidence="1 2" key="1">
    <citation type="journal article" date="2020" name="Nature">
        <title>Six reference-quality genomes reveal evolution of bat adaptations.</title>
        <authorList>
            <person name="Jebb D."/>
            <person name="Huang Z."/>
            <person name="Pippel M."/>
            <person name="Hughes G.M."/>
            <person name="Lavrichenko K."/>
            <person name="Devanna P."/>
            <person name="Winkler S."/>
            <person name="Jermiin L.S."/>
            <person name="Skirmuntt E.C."/>
            <person name="Katzourakis A."/>
            <person name="Burkitt-Gray L."/>
            <person name="Ray D.A."/>
            <person name="Sullivan K.A.M."/>
            <person name="Roscito J.G."/>
            <person name="Kirilenko B.M."/>
            <person name="Davalos L.M."/>
            <person name="Corthals A.P."/>
            <person name="Power M.L."/>
            <person name="Jones G."/>
            <person name="Ransome R.D."/>
            <person name="Dechmann D.K.N."/>
            <person name="Locatelli A.G."/>
            <person name="Puechmaille S.J."/>
            <person name="Fedrigo O."/>
            <person name="Jarvis E.D."/>
            <person name="Hiller M."/>
            <person name="Vernes S.C."/>
            <person name="Myers E.W."/>
            <person name="Teeling E.C."/>
        </authorList>
    </citation>
    <scope>NUCLEOTIDE SEQUENCE [LARGE SCALE GENOMIC DNA]</scope>
    <source>
        <strain evidence="1">Bat1K_MPI-CBG_1</strain>
    </source>
</reference>
<organism evidence="1 2">
    <name type="scientific">Phyllostomus discolor</name>
    <name type="common">pale spear-nosed bat</name>
    <dbReference type="NCBI Taxonomy" id="89673"/>
    <lineage>
        <taxon>Eukaryota</taxon>
        <taxon>Metazoa</taxon>
        <taxon>Chordata</taxon>
        <taxon>Craniata</taxon>
        <taxon>Vertebrata</taxon>
        <taxon>Euteleostomi</taxon>
        <taxon>Mammalia</taxon>
        <taxon>Eutheria</taxon>
        <taxon>Laurasiatheria</taxon>
        <taxon>Chiroptera</taxon>
        <taxon>Yangochiroptera</taxon>
        <taxon>Phyllostomidae</taxon>
        <taxon>Phyllostominae</taxon>
        <taxon>Phyllostomus</taxon>
    </lineage>
</organism>
<accession>A0A834EJY0</accession>